<keyword evidence="1" id="KW-1133">Transmembrane helix</keyword>
<name>A0ABV2QNF5_9MICO</name>
<keyword evidence="3" id="KW-1185">Reference proteome</keyword>
<comment type="caution">
    <text evidence="2">The sequence shown here is derived from an EMBL/GenBank/DDBJ whole genome shotgun (WGS) entry which is preliminary data.</text>
</comment>
<feature type="transmembrane region" description="Helical" evidence="1">
    <location>
        <begin position="123"/>
        <end position="148"/>
    </location>
</feature>
<proteinExistence type="predicted"/>
<sequence length="235" mass="24738">MNSYRTTAIAVGVLFLITHVTAIVPRIFYGPFLIDGSGDASAVTFGALLEVVLALTVVGTAIALYPVAKRQDAGLAVGYVALRTLEASVILVGVVGILTLVSLRASVAGLADDSSVAPLIDTLVAFVDVSFVVGPGFICGTNTVLMAWIMYKSGLVPRFIAVLGLVGGPLVFAFNVVKLFGFSEQMMPWAGLAVVPIFSWELCLAFYLIVKGFRPEALARLGLVDGSNQRRLVTA</sequence>
<gene>
    <name evidence="2" type="ORF">ABIE21_002000</name>
</gene>
<feature type="transmembrane region" description="Helical" evidence="1">
    <location>
        <begin position="189"/>
        <end position="210"/>
    </location>
</feature>
<evidence type="ECO:0000313" key="3">
    <source>
        <dbReference type="Proteomes" id="UP001549257"/>
    </source>
</evidence>
<keyword evidence="1" id="KW-0812">Transmembrane</keyword>
<organism evidence="2 3">
    <name type="scientific">Conyzicola nivalis</name>
    <dbReference type="NCBI Taxonomy" id="1477021"/>
    <lineage>
        <taxon>Bacteria</taxon>
        <taxon>Bacillati</taxon>
        <taxon>Actinomycetota</taxon>
        <taxon>Actinomycetes</taxon>
        <taxon>Micrococcales</taxon>
        <taxon>Microbacteriaceae</taxon>
        <taxon>Conyzicola</taxon>
    </lineage>
</organism>
<protein>
    <recommendedName>
        <fullName evidence="4">DUF4386 domain-containing protein</fullName>
    </recommendedName>
</protein>
<feature type="transmembrane region" description="Helical" evidence="1">
    <location>
        <begin position="80"/>
        <end position="103"/>
    </location>
</feature>
<dbReference type="Proteomes" id="UP001549257">
    <property type="component" value="Unassembled WGS sequence"/>
</dbReference>
<feature type="transmembrane region" description="Helical" evidence="1">
    <location>
        <begin position="155"/>
        <end position="177"/>
    </location>
</feature>
<dbReference type="InterPro" id="IPR025495">
    <property type="entry name" value="DUF4386"/>
</dbReference>
<dbReference type="Pfam" id="PF14329">
    <property type="entry name" value="DUF4386"/>
    <property type="match status" value="1"/>
</dbReference>
<evidence type="ECO:0000256" key="1">
    <source>
        <dbReference type="SAM" id="Phobius"/>
    </source>
</evidence>
<dbReference type="EMBL" id="JBEPSJ010000002">
    <property type="protein sequence ID" value="MET4582490.1"/>
    <property type="molecule type" value="Genomic_DNA"/>
</dbReference>
<reference evidence="2 3" key="1">
    <citation type="submission" date="2024-06" db="EMBL/GenBank/DDBJ databases">
        <title>Sorghum-associated microbial communities from plants grown in Nebraska, USA.</title>
        <authorList>
            <person name="Schachtman D."/>
        </authorList>
    </citation>
    <scope>NUCLEOTIDE SEQUENCE [LARGE SCALE GENOMIC DNA]</scope>
    <source>
        <strain evidence="2 3">2857</strain>
    </source>
</reference>
<evidence type="ECO:0000313" key="2">
    <source>
        <dbReference type="EMBL" id="MET4582490.1"/>
    </source>
</evidence>
<keyword evidence="1" id="KW-0472">Membrane</keyword>
<accession>A0ABV2QNF5</accession>
<feature type="transmembrane region" description="Helical" evidence="1">
    <location>
        <begin position="46"/>
        <end position="68"/>
    </location>
</feature>
<dbReference type="RefSeq" id="WP_354024677.1">
    <property type="nucleotide sequence ID" value="NZ_JBEPSJ010000002.1"/>
</dbReference>
<evidence type="ECO:0008006" key="4">
    <source>
        <dbReference type="Google" id="ProtNLM"/>
    </source>
</evidence>